<comment type="caution">
    <text evidence="1">The sequence shown here is derived from an EMBL/GenBank/DDBJ whole genome shotgun (WGS) entry which is preliminary data.</text>
</comment>
<name>A0A8X6JHT1_NEPPI</name>
<accession>A0A8X6JHT1</accession>
<keyword evidence="2" id="KW-1185">Reference proteome</keyword>
<proteinExistence type="predicted"/>
<gene>
    <name evidence="1" type="ORF">NPIL_75071</name>
</gene>
<organism evidence="1 2">
    <name type="scientific">Nephila pilipes</name>
    <name type="common">Giant wood spider</name>
    <name type="synonym">Nephila maculata</name>
    <dbReference type="NCBI Taxonomy" id="299642"/>
    <lineage>
        <taxon>Eukaryota</taxon>
        <taxon>Metazoa</taxon>
        <taxon>Ecdysozoa</taxon>
        <taxon>Arthropoda</taxon>
        <taxon>Chelicerata</taxon>
        <taxon>Arachnida</taxon>
        <taxon>Araneae</taxon>
        <taxon>Araneomorphae</taxon>
        <taxon>Entelegynae</taxon>
        <taxon>Araneoidea</taxon>
        <taxon>Nephilidae</taxon>
        <taxon>Nephila</taxon>
    </lineage>
</organism>
<evidence type="ECO:0000313" key="2">
    <source>
        <dbReference type="Proteomes" id="UP000887013"/>
    </source>
</evidence>
<dbReference type="EMBL" id="BMAW01041965">
    <property type="protein sequence ID" value="GFS31696.1"/>
    <property type="molecule type" value="Genomic_DNA"/>
</dbReference>
<protein>
    <submittedName>
        <fullName evidence="1">Uncharacterized protein</fullName>
    </submittedName>
</protein>
<evidence type="ECO:0000313" key="1">
    <source>
        <dbReference type="EMBL" id="GFS31696.1"/>
    </source>
</evidence>
<dbReference type="AlphaFoldDB" id="A0A8X6JHT1"/>
<dbReference type="Proteomes" id="UP000887013">
    <property type="component" value="Unassembled WGS sequence"/>
</dbReference>
<sequence>MGRSLDSMVAIVHDSEESISRPFNRDGPGSYSRILVYFIGMDKIKALTNLVLSPRNPGTALVRDSLRFWQTLRLVESLADDDLNGVNKE</sequence>
<reference evidence="1" key="1">
    <citation type="submission" date="2020-08" db="EMBL/GenBank/DDBJ databases">
        <title>Multicomponent nature underlies the extraordinary mechanical properties of spider dragline silk.</title>
        <authorList>
            <person name="Kono N."/>
            <person name="Nakamura H."/>
            <person name="Mori M."/>
            <person name="Yoshida Y."/>
            <person name="Ohtoshi R."/>
            <person name="Malay A.D."/>
            <person name="Moran D.A.P."/>
            <person name="Tomita M."/>
            <person name="Numata K."/>
            <person name="Arakawa K."/>
        </authorList>
    </citation>
    <scope>NUCLEOTIDE SEQUENCE</scope>
</reference>